<sequence length="109" mass="12609">MSTKLMDVISGTNHTAPVYKVPPNPRNRPMYGRPGMTIGQHLEEFADFKDDMGRSFYQLVCSTLHGGTKPIMSPPFSKMRRQIRSPSVTLYIIRRFPQSLHRCSIRVRW</sequence>
<reference evidence="1" key="1">
    <citation type="journal article" date="2020" name="Stud. Mycol.">
        <title>101 Dothideomycetes genomes: a test case for predicting lifestyles and emergence of pathogens.</title>
        <authorList>
            <person name="Haridas S."/>
            <person name="Albert R."/>
            <person name="Binder M."/>
            <person name="Bloem J."/>
            <person name="Labutti K."/>
            <person name="Salamov A."/>
            <person name="Andreopoulos B."/>
            <person name="Baker S."/>
            <person name="Barry K."/>
            <person name="Bills G."/>
            <person name="Bluhm B."/>
            <person name="Cannon C."/>
            <person name="Castanera R."/>
            <person name="Culley D."/>
            <person name="Daum C."/>
            <person name="Ezra D."/>
            <person name="Gonzalez J."/>
            <person name="Henrissat B."/>
            <person name="Kuo A."/>
            <person name="Liang C."/>
            <person name="Lipzen A."/>
            <person name="Lutzoni F."/>
            <person name="Magnuson J."/>
            <person name="Mondo S."/>
            <person name="Nolan M."/>
            <person name="Ohm R."/>
            <person name="Pangilinan J."/>
            <person name="Park H.-J."/>
            <person name="Ramirez L."/>
            <person name="Alfaro M."/>
            <person name="Sun H."/>
            <person name="Tritt A."/>
            <person name="Yoshinaga Y."/>
            <person name="Zwiers L.-H."/>
            <person name="Turgeon B."/>
            <person name="Goodwin S."/>
            <person name="Spatafora J."/>
            <person name="Crous P."/>
            <person name="Grigoriev I."/>
        </authorList>
    </citation>
    <scope>NUCLEOTIDE SEQUENCE</scope>
    <source>
        <strain evidence="1">CBS 161.51</strain>
    </source>
</reference>
<gene>
    <name evidence="1" type="ORF">EJ02DRAFT_469013</name>
</gene>
<proteinExistence type="predicted"/>
<name>A0A6A5SE67_9PLEO</name>
<protein>
    <submittedName>
        <fullName evidence="1">Uncharacterized protein</fullName>
    </submittedName>
</protein>
<evidence type="ECO:0000313" key="1">
    <source>
        <dbReference type="EMBL" id="KAF1938333.1"/>
    </source>
</evidence>
<evidence type="ECO:0000313" key="2">
    <source>
        <dbReference type="Proteomes" id="UP000800038"/>
    </source>
</evidence>
<dbReference type="AlphaFoldDB" id="A0A6A5SE67"/>
<dbReference type="EMBL" id="ML976108">
    <property type="protein sequence ID" value="KAF1938333.1"/>
    <property type="molecule type" value="Genomic_DNA"/>
</dbReference>
<keyword evidence="2" id="KW-1185">Reference proteome</keyword>
<dbReference type="Proteomes" id="UP000800038">
    <property type="component" value="Unassembled WGS sequence"/>
</dbReference>
<organism evidence="1 2">
    <name type="scientific">Clathrospora elynae</name>
    <dbReference type="NCBI Taxonomy" id="706981"/>
    <lineage>
        <taxon>Eukaryota</taxon>
        <taxon>Fungi</taxon>
        <taxon>Dikarya</taxon>
        <taxon>Ascomycota</taxon>
        <taxon>Pezizomycotina</taxon>
        <taxon>Dothideomycetes</taxon>
        <taxon>Pleosporomycetidae</taxon>
        <taxon>Pleosporales</taxon>
        <taxon>Diademaceae</taxon>
        <taxon>Clathrospora</taxon>
    </lineage>
</organism>
<dbReference type="OrthoDB" id="10471456at2759"/>
<accession>A0A6A5SE67</accession>